<evidence type="ECO:0000313" key="2">
    <source>
        <dbReference type="EMBL" id="KJH53688.1"/>
    </source>
</evidence>
<reference evidence="2 3" key="1">
    <citation type="submission" date="2013-11" db="EMBL/GenBank/DDBJ databases">
        <title>Draft genome of the bovine lungworm Dictyocaulus viviparus.</title>
        <authorList>
            <person name="Mitreva M."/>
        </authorList>
    </citation>
    <scope>NUCLEOTIDE SEQUENCE [LARGE SCALE GENOMIC DNA]</scope>
    <source>
        <strain evidence="2 3">HannoverDv2000</strain>
    </source>
</reference>
<dbReference type="Proteomes" id="UP000053766">
    <property type="component" value="Unassembled WGS sequence"/>
</dbReference>
<dbReference type="AlphaFoldDB" id="A0A0D8YA57"/>
<dbReference type="InterPro" id="IPR013087">
    <property type="entry name" value="Znf_C2H2_type"/>
</dbReference>
<organism evidence="2 3">
    <name type="scientific">Dictyocaulus viviparus</name>
    <name type="common">Bovine lungworm</name>
    <dbReference type="NCBI Taxonomy" id="29172"/>
    <lineage>
        <taxon>Eukaryota</taxon>
        <taxon>Metazoa</taxon>
        <taxon>Ecdysozoa</taxon>
        <taxon>Nematoda</taxon>
        <taxon>Chromadorea</taxon>
        <taxon>Rhabditida</taxon>
        <taxon>Rhabditina</taxon>
        <taxon>Rhabditomorpha</taxon>
        <taxon>Strongyloidea</taxon>
        <taxon>Metastrongylidae</taxon>
        <taxon>Dictyocaulus</taxon>
    </lineage>
</organism>
<name>A0A0D8YA57_DICVI</name>
<evidence type="ECO:0000259" key="1">
    <source>
        <dbReference type="SMART" id="SM00355"/>
    </source>
</evidence>
<feature type="domain" description="C2H2-type" evidence="1">
    <location>
        <begin position="178"/>
        <end position="210"/>
    </location>
</feature>
<dbReference type="OrthoDB" id="5859896at2759"/>
<accession>A0A0D8YA57</accession>
<proteinExistence type="predicted"/>
<protein>
    <recommendedName>
        <fullName evidence="1">C2H2-type domain-containing protein</fullName>
    </recommendedName>
</protein>
<reference evidence="3" key="2">
    <citation type="journal article" date="2016" name="Sci. Rep.">
        <title>Dictyocaulus viviparus genome, variome and transcriptome elucidate lungworm biology and support future intervention.</title>
        <authorList>
            <person name="McNulty S.N."/>
            <person name="Strube C."/>
            <person name="Rosa B.A."/>
            <person name="Martin J.C."/>
            <person name="Tyagi R."/>
            <person name="Choi Y.J."/>
            <person name="Wang Q."/>
            <person name="Hallsworth Pepin K."/>
            <person name="Zhang X."/>
            <person name="Ozersky P."/>
            <person name="Wilson R.K."/>
            <person name="Sternberg P.W."/>
            <person name="Gasser R.B."/>
            <person name="Mitreva M."/>
        </authorList>
    </citation>
    <scope>NUCLEOTIDE SEQUENCE [LARGE SCALE GENOMIC DNA]</scope>
    <source>
        <strain evidence="3">HannoverDv2000</strain>
    </source>
</reference>
<dbReference type="EMBL" id="KN716150">
    <property type="protein sequence ID" value="KJH53688.1"/>
    <property type="molecule type" value="Genomic_DNA"/>
</dbReference>
<dbReference type="SMART" id="SM00355">
    <property type="entry name" value="ZnF_C2H2"/>
    <property type="match status" value="2"/>
</dbReference>
<dbReference type="Gene3D" id="3.30.160.60">
    <property type="entry name" value="Classic Zinc Finger"/>
    <property type="match status" value="1"/>
</dbReference>
<keyword evidence="3" id="KW-1185">Reference proteome</keyword>
<feature type="domain" description="C2H2-type" evidence="1">
    <location>
        <begin position="150"/>
        <end position="173"/>
    </location>
</feature>
<evidence type="ECO:0000313" key="3">
    <source>
        <dbReference type="Proteomes" id="UP000053766"/>
    </source>
</evidence>
<gene>
    <name evidence="2" type="ORF">DICVIV_00117</name>
</gene>
<sequence>METTEILHRYAVVKLYPGLDETVFQKLLVLSVFYYLQLKCRSRSWRYVNGLGLDVVFTNDPSNCYEMETEDIKESNVDAIPENLTEDQEDAQVNVEHKDKLPPEAVETTEYVDLDMKKSNNISASHEVTVQCEVGEPIVLTTDDISGQTLTCMICQQEVLRDKKSLKLHVQTHSGKRYGCSRCKYHTDRKFDVERFRERFQFTRHLRRRHEGEPDPSEEATRPHWMTMLRSCFPSYGDFTKLRKIRRSKITAVDSEKCDQPTCEDRSFSVVPTTDCSTIVC</sequence>